<keyword evidence="1" id="KW-0472">Membrane</keyword>
<proteinExistence type="predicted"/>
<evidence type="ECO:0000313" key="2">
    <source>
        <dbReference type="EMBL" id="MBC2907257.1"/>
    </source>
</evidence>
<reference evidence="2 3" key="1">
    <citation type="submission" date="2020-08" db="EMBL/GenBank/DDBJ databases">
        <title>Streptomyces sp. PSKA01 genome sequencing and assembly.</title>
        <authorList>
            <person name="Mandal S."/>
            <person name="Maiti P.K."/>
            <person name="Das P."/>
        </authorList>
    </citation>
    <scope>NUCLEOTIDE SEQUENCE [LARGE SCALE GENOMIC DNA]</scope>
    <source>
        <strain evidence="2 3">PSKA01</strain>
    </source>
</reference>
<feature type="transmembrane region" description="Helical" evidence="1">
    <location>
        <begin position="20"/>
        <end position="48"/>
    </location>
</feature>
<organism evidence="2 3">
    <name type="scientific">Streptomyces cupreus</name>
    <dbReference type="NCBI Taxonomy" id="2759956"/>
    <lineage>
        <taxon>Bacteria</taxon>
        <taxon>Bacillati</taxon>
        <taxon>Actinomycetota</taxon>
        <taxon>Actinomycetes</taxon>
        <taxon>Kitasatosporales</taxon>
        <taxon>Streptomycetaceae</taxon>
        <taxon>Streptomyces</taxon>
    </lineage>
</organism>
<evidence type="ECO:0000256" key="1">
    <source>
        <dbReference type="SAM" id="Phobius"/>
    </source>
</evidence>
<comment type="caution">
    <text evidence="2">The sequence shown here is derived from an EMBL/GenBank/DDBJ whole genome shotgun (WGS) entry which is preliminary data.</text>
</comment>
<name>A0A7X1JFU8_9ACTN</name>
<feature type="transmembrane region" description="Helical" evidence="1">
    <location>
        <begin position="109"/>
        <end position="133"/>
    </location>
</feature>
<dbReference type="RefSeq" id="WP_186287212.1">
    <property type="nucleotide sequence ID" value="NZ_JACMSF010000071.1"/>
</dbReference>
<dbReference type="Proteomes" id="UP000584670">
    <property type="component" value="Unassembled WGS sequence"/>
</dbReference>
<gene>
    <name evidence="2" type="ORF">H4N64_38235</name>
</gene>
<dbReference type="EMBL" id="JACMSF010000071">
    <property type="protein sequence ID" value="MBC2907257.1"/>
    <property type="molecule type" value="Genomic_DNA"/>
</dbReference>
<protein>
    <submittedName>
        <fullName evidence="2">Uncharacterized protein</fullName>
    </submittedName>
</protein>
<feature type="transmembrane region" description="Helical" evidence="1">
    <location>
        <begin position="139"/>
        <end position="158"/>
    </location>
</feature>
<accession>A0A7X1JFU8</accession>
<evidence type="ECO:0000313" key="3">
    <source>
        <dbReference type="Proteomes" id="UP000584670"/>
    </source>
</evidence>
<keyword evidence="3" id="KW-1185">Reference proteome</keyword>
<feature type="transmembrane region" description="Helical" evidence="1">
    <location>
        <begin position="68"/>
        <end position="88"/>
    </location>
</feature>
<sequence>MSADSRSSGAREQRTGRSLLGNIMFGAGLILVFAAMVLGGFAGVALLLELADSSFLSSVVPEDGRNAVVVGGIAFGAITGAFVPALLIGMVHGTEEKPRVRPDAAARNLLAVLVFDVFVVLLAFVLSQVGWILPGRVTSVVSVIVIGLSWIPLALAPWEKLGLGNVFGSRLSRQSD</sequence>
<keyword evidence="1" id="KW-0812">Transmembrane</keyword>
<dbReference type="AlphaFoldDB" id="A0A7X1JFU8"/>
<keyword evidence="1" id="KW-1133">Transmembrane helix</keyword>